<dbReference type="InterPro" id="IPR050266">
    <property type="entry name" value="AB_hydrolase_sf"/>
</dbReference>
<dbReference type="EMBL" id="JACHML010000001">
    <property type="protein sequence ID" value="MBB6390596.1"/>
    <property type="molecule type" value="Genomic_DNA"/>
</dbReference>
<evidence type="ECO:0000259" key="2">
    <source>
        <dbReference type="Pfam" id="PF12697"/>
    </source>
</evidence>
<proteinExistence type="predicted"/>
<dbReference type="InterPro" id="IPR029058">
    <property type="entry name" value="AB_hydrolase_fold"/>
</dbReference>
<comment type="caution">
    <text evidence="3">The sequence shown here is derived from an EMBL/GenBank/DDBJ whole genome shotgun (WGS) entry which is preliminary data.</text>
</comment>
<accession>A0A7X0FPA5</accession>
<dbReference type="RefSeq" id="WP_184749828.1">
    <property type="nucleotide sequence ID" value="NZ_BAAAJR010000003.1"/>
</dbReference>
<protein>
    <submittedName>
        <fullName evidence="3">Pimeloyl-ACP methyl ester carboxylesterase</fullName>
    </submittedName>
</protein>
<dbReference type="Pfam" id="PF12697">
    <property type="entry name" value="Abhydrolase_6"/>
    <property type="match status" value="1"/>
</dbReference>
<keyword evidence="4" id="KW-1185">Reference proteome</keyword>
<dbReference type="PANTHER" id="PTHR43798:SF31">
    <property type="entry name" value="AB HYDROLASE SUPERFAMILY PROTEIN YCLE"/>
    <property type="match status" value="1"/>
</dbReference>
<dbReference type="SUPFAM" id="SSF53474">
    <property type="entry name" value="alpha/beta-Hydrolases"/>
    <property type="match status" value="1"/>
</dbReference>
<feature type="domain" description="AB hydrolase-1" evidence="2">
    <location>
        <begin position="41"/>
        <end position="264"/>
    </location>
</feature>
<dbReference type="Proteomes" id="UP000537775">
    <property type="component" value="Unassembled WGS sequence"/>
</dbReference>
<reference evidence="3 4" key="1">
    <citation type="submission" date="2020-08" db="EMBL/GenBank/DDBJ databases">
        <title>Sequencing the genomes of 1000 actinobacteria strains.</title>
        <authorList>
            <person name="Klenk H.-P."/>
        </authorList>
    </citation>
    <scope>NUCLEOTIDE SEQUENCE [LARGE SCALE GENOMIC DNA]</scope>
    <source>
        <strain evidence="3 4">DSM 12511</strain>
    </source>
</reference>
<dbReference type="GO" id="GO:0016787">
    <property type="term" value="F:hydrolase activity"/>
    <property type="evidence" value="ECO:0007669"/>
    <property type="project" value="UniProtKB-KW"/>
</dbReference>
<sequence length="287" mass="30928">MQQQTLTASPGLEAREVVVAGVAVRYTDNPGPDRGDRLPTVLVHGTGGSTATHFAFIEPMLATRSRVIAIDLSEPEGDDLELDDLVAQVAAVIEDAVPATAVTVLGYSLGAVVAAAFAARHPSVARQLVLVAGWLRTDAQQRLRNEIWTQLAAVSPQALAEYSTFCAFGSPFLHTRTDAQVAELHRVAEPSSFLRKQMQLNRDIDITDEATAIASRALVIGLTEDHMVPRHHSQELFGAIEDARYAELPTGHAVVFERPAQLFALIDEFTGHPDRHPAGSVITPPLP</sequence>
<dbReference type="PANTHER" id="PTHR43798">
    <property type="entry name" value="MONOACYLGLYCEROL LIPASE"/>
    <property type="match status" value="1"/>
</dbReference>
<keyword evidence="1" id="KW-0378">Hydrolase</keyword>
<evidence type="ECO:0000256" key="1">
    <source>
        <dbReference type="ARBA" id="ARBA00022801"/>
    </source>
</evidence>
<evidence type="ECO:0000313" key="3">
    <source>
        <dbReference type="EMBL" id="MBB6390596.1"/>
    </source>
</evidence>
<dbReference type="InterPro" id="IPR000073">
    <property type="entry name" value="AB_hydrolase_1"/>
</dbReference>
<evidence type="ECO:0000313" key="4">
    <source>
        <dbReference type="Proteomes" id="UP000537775"/>
    </source>
</evidence>
<dbReference type="Gene3D" id="3.40.50.1820">
    <property type="entry name" value="alpha/beta hydrolase"/>
    <property type="match status" value="1"/>
</dbReference>
<name>A0A7X0FPA5_9MICO</name>
<gene>
    <name evidence="3" type="ORF">HD594_000909</name>
</gene>
<dbReference type="AlphaFoldDB" id="A0A7X0FPA5"/>
<dbReference type="GO" id="GO:0016020">
    <property type="term" value="C:membrane"/>
    <property type="evidence" value="ECO:0007669"/>
    <property type="project" value="TreeGrafter"/>
</dbReference>
<organism evidence="3 4">
    <name type="scientific">Microbacterium thalassium</name>
    <dbReference type="NCBI Taxonomy" id="362649"/>
    <lineage>
        <taxon>Bacteria</taxon>
        <taxon>Bacillati</taxon>
        <taxon>Actinomycetota</taxon>
        <taxon>Actinomycetes</taxon>
        <taxon>Micrococcales</taxon>
        <taxon>Microbacteriaceae</taxon>
        <taxon>Microbacterium</taxon>
    </lineage>
</organism>